<protein>
    <submittedName>
        <fullName evidence="2">Uncharacterized protein</fullName>
    </submittedName>
</protein>
<sequence length="125" mass="13290">MEQAPVIGGTQDAFSPPSEQGERITPWRPAARREAMASRICEAQSRRSASPLRGHRGRREPGCLPTHPCFPPHSELEEPPPRGRNSGSWAAHGGGDSALDPTPTRPGTVTHGGLPVDPRCVTTSG</sequence>
<proteinExistence type="predicted"/>
<comment type="caution">
    <text evidence="2">The sequence shown here is derived from an EMBL/GenBank/DDBJ whole genome shotgun (WGS) entry which is preliminary data.</text>
</comment>
<dbReference type="Proteomes" id="UP001066276">
    <property type="component" value="Chromosome 4_1"/>
</dbReference>
<keyword evidence="3" id="KW-1185">Reference proteome</keyword>
<organism evidence="2 3">
    <name type="scientific">Pleurodeles waltl</name>
    <name type="common">Iberian ribbed newt</name>
    <dbReference type="NCBI Taxonomy" id="8319"/>
    <lineage>
        <taxon>Eukaryota</taxon>
        <taxon>Metazoa</taxon>
        <taxon>Chordata</taxon>
        <taxon>Craniata</taxon>
        <taxon>Vertebrata</taxon>
        <taxon>Euteleostomi</taxon>
        <taxon>Amphibia</taxon>
        <taxon>Batrachia</taxon>
        <taxon>Caudata</taxon>
        <taxon>Salamandroidea</taxon>
        <taxon>Salamandridae</taxon>
        <taxon>Pleurodelinae</taxon>
        <taxon>Pleurodeles</taxon>
    </lineage>
</organism>
<reference evidence="2" key="1">
    <citation type="journal article" date="2022" name="bioRxiv">
        <title>Sequencing and chromosome-scale assembly of the giantPleurodeles waltlgenome.</title>
        <authorList>
            <person name="Brown T."/>
            <person name="Elewa A."/>
            <person name="Iarovenko S."/>
            <person name="Subramanian E."/>
            <person name="Araus A.J."/>
            <person name="Petzold A."/>
            <person name="Susuki M."/>
            <person name="Suzuki K.-i.T."/>
            <person name="Hayashi T."/>
            <person name="Toyoda A."/>
            <person name="Oliveira C."/>
            <person name="Osipova E."/>
            <person name="Leigh N.D."/>
            <person name="Simon A."/>
            <person name="Yun M.H."/>
        </authorList>
    </citation>
    <scope>NUCLEOTIDE SEQUENCE</scope>
    <source>
        <strain evidence="2">20211129_DDA</strain>
        <tissue evidence="2">Liver</tissue>
    </source>
</reference>
<feature type="region of interest" description="Disordered" evidence="1">
    <location>
        <begin position="1"/>
        <end position="125"/>
    </location>
</feature>
<accession>A0AAV7T021</accession>
<dbReference type="AlphaFoldDB" id="A0AAV7T021"/>
<name>A0AAV7T021_PLEWA</name>
<gene>
    <name evidence="2" type="ORF">NDU88_001743</name>
</gene>
<dbReference type="EMBL" id="JANPWB010000007">
    <property type="protein sequence ID" value="KAJ1169855.1"/>
    <property type="molecule type" value="Genomic_DNA"/>
</dbReference>
<evidence type="ECO:0000313" key="2">
    <source>
        <dbReference type="EMBL" id="KAJ1169855.1"/>
    </source>
</evidence>
<evidence type="ECO:0000256" key="1">
    <source>
        <dbReference type="SAM" id="MobiDB-lite"/>
    </source>
</evidence>
<evidence type="ECO:0000313" key="3">
    <source>
        <dbReference type="Proteomes" id="UP001066276"/>
    </source>
</evidence>